<dbReference type="GO" id="GO:0006654">
    <property type="term" value="P:phosphatidic acid biosynthetic process"/>
    <property type="evidence" value="ECO:0007669"/>
    <property type="project" value="TreeGrafter"/>
</dbReference>
<dbReference type="AlphaFoldDB" id="A0A8H5LR00"/>
<feature type="transmembrane region" description="Helical" evidence="2">
    <location>
        <begin position="302"/>
        <end position="327"/>
    </location>
</feature>
<evidence type="ECO:0000256" key="1">
    <source>
        <dbReference type="SAM" id="MobiDB-lite"/>
    </source>
</evidence>
<dbReference type="GO" id="GO:0004143">
    <property type="term" value="F:ATP-dependent diacylglycerol kinase activity"/>
    <property type="evidence" value="ECO:0007669"/>
    <property type="project" value="InterPro"/>
</dbReference>
<feature type="compositionally biased region" description="Low complexity" evidence="1">
    <location>
        <begin position="33"/>
        <end position="80"/>
    </location>
</feature>
<feature type="compositionally biased region" description="Basic and acidic residues" evidence="1">
    <location>
        <begin position="88"/>
        <end position="102"/>
    </location>
</feature>
<name>A0A8H5LR00_9AGAR</name>
<dbReference type="PANTHER" id="PTHR31303:SF1">
    <property type="entry name" value="CTP-DEPENDENT DIACYLGLYCEROL KINASE 1"/>
    <property type="match status" value="1"/>
</dbReference>
<dbReference type="OrthoDB" id="5673at2759"/>
<feature type="region of interest" description="Disordered" evidence="1">
    <location>
        <begin position="142"/>
        <end position="174"/>
    </location>
</feature>
<feature type="region of interest" description="Disordered" evidence="1">
    <location>
        <begin position="1"/>
        <end position="103"/>
    </location>
</feature>
<dbReference type="EMBL" id="JAACJN010000155">
    <property type="protein sequence ID" value="KAF5366337.1"/>
    <property type="molecule type" value="Genomic_DNA"/>
</dbReference>
<dbReference type="PANTHER" id="PTHR31303">
    <property type="entry name" value="CTP-DEPENDENT DIACYLGLYCEROL KINASE 1"/>
    <property type="match status" value="1"/>
</dbReference>
<comment type="caution">
    <text evidence="3">The sequence shown here is derived from an EMBL/GenBank/DDBJ whole genome shotgun (WGS) entry which is preliminary data.</text>
</comment>
<gene>
    <name evidence="3" type="ORF">D9757_012926</name>
</gene>
<organism evidence="3 4">
    <name type="scientific">Collybiopsis confluens</name>
    <dbReference type="NCBI Taxonomy" id="2823264"/>
    <lineage>
        <taxon>Eukaryota</taxon>
        <taxon>Fungi</taxon>
        <taxon>Dikarya</taxon>
        <taxon>Basidiomycota</taxon>
        <taxon>Agaricomycotina</taxon>
        <taxon>Agaricomycetes</taxon>
        <taxon>Agaricomycetidae</taxon>
        <taxon>Agaricales</taxon>
        <taxon>Marasmiineae</taxon>
        <taxon>Omphalotaceae</taxon>
        <taxon>Collybiopsis</taxon>
    </lineage>
</organism>
<dbReference type="Proteomes" id="UP000518752">
    <property type="component" value="Unassembled WGS sequence"/>
</dbReference>
<evidence type="ECO:0000313" key="3">
    <source>
        <dbReference type="EMBL" id="KAF5366337.1"/>
    </source>
</evidence>
<feature type="compositionally biased region" description="Low complexity" evidence="1">
    <location>
        <begin position="142"/>
        <end position="152"/>
    </location>
</feature>
<keyword evidence="4" id="KW-1185">Reference proteome</keyword>
<protein>
    <submittedName>
        <fullName evidence="3">Uncharacterized protein</fullName>
    </submittedName>
</protein>
<feature type="transmembrane region" description="Helical" evidence="2">
    <location>
        <begin position="529"/>
        <end position="551"/>
    </location>
</feature>
<dbReference type="InterPro" id="IPR037997">
    <property type="entry name" value="Dgk1-like"/>
</dbReference>
<feature type="transmembrane region" description="Helical" evidence="2">
    <location>
        <begin position="460"/>
        <end position="481"/>
    </location>
</feature>
<evidence type="ECO:0000256" key="2">
    <source>
        <dbReference type="SAM" id="Phobius"/>
    </source>
</evidence>
<feature type="region of interest" description="Disordered" evidence="1">
    <location>
        <begin position="409"/>
        <end position="439"/>
    </location>
</feature>
<proteinExistence type="predicted"/>
<evidence type="ECO:0000313" key="4">
    <source>
        <dbReference type="Proteomes" id="UP000518752"/>
    </source>
</evidence>
<sequence>MATASLDRRPKATPSSSPILASSSAVGRRPTRKNSNSSRRTKSPSLSRPSLASSGSFSSVILSSTSASASVPKSPSASVSTRALSPDPSRRLRNDFDADSLHGEGGLELNEITRKVVKTIEGLTGVRLDMMYFEVFGFPASSSSPSSSSPASEDGDGDAAQGREGNSRGEEERQVEEELLFVGNENGRVLDGWERSPKGASVVAELTGDINDGVEKTKKKIDWEIPRKALHSSIGFLTLYLYLSPHAPTTVVKVLWAALCVIVPADVIRLRKGDFGRRFERLYERAVGWLMREGEKESTNGVIWYILGVNFALTFYPLDVAVVSILIRLSFRVLRLPAVFSNFCSFRHWRVTFLVAPAPSLFLPSPLPQLSWADTAASTFGRLWAGHWGYYTPRLPARLSLIPFLGNEEEDSDNDSSSSNSESSSIADSKRLRRGQSGTRRRITRILRKVALPLAPRKSLAGFLAASLTGATVAFWFWGWVAPMRGVLGPSGALGVNAASASTSTSANGFPDVTWIRGVSGGWLEIGLLTVWAGLSDLTLLSFLFLVYPYWFRSWLDGRQSDPTNYFWGVYMGFLWSNELAEGMSEGVESEDQSNWDEL</sequence>
<feature type="compositionally biased region" description="Basic and acidic residues" evidence="1">
    <location>
        <begin position="1"/>
        <end position="10"/>
    </location>
</feature>
<dbReference type="GO" id="GO:0005789">
    <property type="term" value="C:endoplasmic reticulum membrane"/>
    <property type="evidence" value="ECO:0007669"/>
    <property type="project" value="TreeGrafter"/>
</dbReference>
<feature type="compositionally biased region" description="Low complexity" evidence="1">
    <location>
        <begin position="415"/>
        <end position="425"/>
    </location>
</feature>
<reference evidence="3 4" key="1">
    <citation type="journal article" date="2020" name="ISME J.">
        <title>Uncovering the hidden diversity of litter-decomposition mechanisms in mushroom-forming fungi.</title>
        <authorList>
            <person name="Floudas D."/>
            <person name="Bentzer J."/>
            <person name="Ahren D."/>
            <person name="Johansson T."/>
            <person name="Persson P."/>
            <person name="Tunlid A."/>
        </authorList>
    </citation>
    <scope>NUCLEOTIDE SEQUENCE [LARGE SCALE GENOMIC DNA]</scope>
    <source>
        <strain evidence="3 4">CBS 406.79</strain>
    </source>
</reference>
<keyword evidence="2" id="KW-0472">Membrane</keyword>
<feature type="compositionally biased region" description="Low complexity" evidence="1">
    <location>
        <begin position="14"/>
        <end position="25"/>
    </location>
</feature>
<keyword evidence="2" id="KW-0812">Transmembrane</keyword>
<accession>A0A8H5LR00</accession>
<keyword evidence="2" id="KW-1133">Transmembrane helix</keyword>